<dbReference type="PANTHER" id="PTHR30458">
    <property type="entry name" value="PHENYLACETIC ACID DEGRADATION PROTEIN PAA"/>
    <property type="match status" value="1"/>
</dbReference>
<evidence type="ECO:0000313" key="1">
    <source>
        <dbReference type="EMBL" id="MBK1659187.1"/>
    </source>
</evidence>
<reference evidence="1 2" key="1">
    <citation type="journal article" date="2020" name="Microorganisms">
        <title>Osmotic Adaptation and Compatible Solute Biosynthesis of Phototrophic Bacteria as Revealed from Genome Analyses.</title>
        <authorList>
            <person name="Imhoff J.F."/>
            <person name="Rahn T."/>
            <person name="Kunzel S."/>
            <person name="Keller A."/>
            <person name="Neulinger S.C."/>
        </authorList>
    </citation>
    <scope>NUCLEOTIDE SEQUENCE [LARGE SCALE GENOMIC DNA]</scope>
    <source>
        <strain evidence="1 2">DSM 15382</strain>
    </source>
</reference>
<sequence>MTSILVAQDAPPLLLHVLRLADTALVLGHRLSEWTGRAPMLEEELALANAALDYIGQARSLYDYAARLDGRGRTEDDLAYLRDTPDWRCWLIAELPNGDFAHSVLRQFLVAAALQPYWRALAASRDATLAAIAAKAEKEAAYHLRHAGEWVIRLGDGTDESHRRMTEALEDLWPYTGEMFEADAVEAALVAEGVAPDPLALRPAWEAMVARVLAEATLDLPAPCAWMQSGGRRGVHTEHLGHLLAVMQHLPRSYPGAVW</sequence>
<dbReference type="Proteomes" id="UP000697995">
    <property type="component" value="Unassembled WGS sequence"/>
</dbReference>
<dbReference type="PIRSF" id="PIRSF037834">
    <property type="entry name" value="PA_CoA_Oase3"/>
    <property type="match status" value="1"/>
</dbReference>
<dbReference type="Gene3D" id="1.20.1260.10">
    <property type="match status" value="1"/>
</dbReference>
<proteinExistence type="predicted"/>
<keyword evidence="2" id="KW-1185">Reference proteome</keyword>
<protein>
    <submittedName>
        <fullName evidence="1">Phenylacetate-CoA oxygenase subunit PaaI</fullName>
    </submittedName>
</protein>
<dbReference type="EMBL" id="NRSG01000088">
    <property type="protein sequence ID" value="MBK1659187.1"/>
    <property type="molecule type" value="Genomic_DNA"/>
</dbReference>
<dbReference type="SUPFAM" id="SSF47240">
    <property type="entry name" value="Ferritin-like"/>
    <property type="match status" value="1"/>
</dbReference>
<dbReference type="RefSeq" id="WP_133218629.1">
    <property type="nucleotide sequence ID" value="NZ_NRSG01000088.1"/>
</dbReference>
<dbReference type="InterPro" id="IPR007814">
    <property type="entry name" value="PaaA_PaaC"/>
</dbReference>
<comment type="caution">
    <text evidence="1">The sequence shown here is derived from an EMBL/GenBank/DDBJ whole genome shotgun (WGS) entry which is preliminary data.</text>
</comment>
<organism evidence="1 2">
    <name type="scientific">Paracraurococcus ruber</name>
    <dbReference type="NCBI Taxonomy" id="77675"/>
    <lineage>
        <taxon>Bacteria</taxon>
        <taxon>Pseudomonadati</taxon>
        <taxon>Pseudomonadota</taxon>
        <taxon>Alphaproteobacteria</taxon>
        <taxon>Acetobacterales</taxon>
        <taxon>Roseomonadaceae</taxon>
        <taxon>Paracraurococcus</taxon>
    </lineage>
</organism>
<dbReference type="Pfam" id="PF05138">
    <property type="entry name" value="PaaA_PaaC"/>
    <property type="match status" value="1"/>
</dbReference>
<name>A0ABS1CXI9_9PROT</name>
<dbReference type="InterPro" id="IPR011882">
    <property type="entry name" value="PaaC"/>
</dbReference>
<dbReference type="PANTHER" id="PTHR30458:SF0">
    <property type="entry name" value="1,2-PHENYLACETYL-COA EPOXIDASE, SUBUNIT C"/>
    <property type="match status" value="1"/>
</dbReference>
<accession>A0ABS1CXI9</accession>
<dbReference type="NCBIfam" id="TIGR02158">
    <property type="entry name" value="PA_CoA_Oxy3"/>
    <property type="match status" value="1"/>
</dbReference>
<dbReference type="InterPro" id="IPR052703">
    <property type="entry name" value="Aromatic_CoA_ox/epox"/>
</dbReference>
<dbReference type="InterPro" id="IPR012347">
    <property type="entry name" value="Ferritin-like"/>
</dbReference>
<evidence type="ECO:0000313" key="2">
    <source>
        <dbReference type="Proteomes" id="UP000697995"/>
    </source>
</evidence>
<gene>
    <name evidence="1" type="primary">paaI</name>
    <name evidence="1" type="ORF">CKO45_13180</name>
</gene>
<dbReference type="InterPro" id="IPR009078">
    <property type="entry name" value="Ferritin-like_SF"/>
</dbReference>